<keyword evidence="3" id="KW-1185">Reference proteome</keyword>
<feature type="coiled-coil region" evidence="1">
    <location>
        <begin position="12"/>
        <end position="46"/>
    </location>
</feature>
<organism evidence="2 3">
    <name type="scientific">Favolaschia claudopus</name>
    <dbReference type="NCBI Taxonomy" id="2862362"/>
    <lineage>
        <taxon>Eukaryota</taxon>
        <taxon>Fungi</taxon>
        <taxon>Dikarya</taxon>
        <taxon>Basidiomycota</taxon>
        <taxon>Agaricomycotina</taxon>
        <taxon>Agaricomycetes</taxon>
        <taxon>Agaricomycetidae</taxon>
        <taxon>Agaricales</taxon>
        <taxon>Marasmiineae</taxon>
        <taxon>Mycenaceae</taxon>
        <taxon>Favolaschia</taxon>
    </lineage>
</organism>
<evidence type="ECO:0000313" key="2">
    <source>
        <dbReference type="EMBL" id="KAK7031755.1"/>
    </source>
</evidence>
<keyword evidence="1" id="KW-0175">Coiled coil</keyword>
<dbReference type="Proteomes" id="UP001362999">
    <property type="component" value="Unassembled WGS sequence"/>
</dbReference>
<gene>
    <name evidence="2" type="ORF">R3P38DRAFT_827673</name>
</gene>
<comment type="caution">
    <text evidence="2">The sequence shown here is derived from an EMBL/GenBank/DDBJ whole genome shotgun (WGS) entry which is preliminary data.</text>
</comment>
<proteinExistence type="predicted"/>
<accession>A0AAW0BZX0</accession>
<evidence type="ECO:0000313" key="3">
    <source>
        <dbReference type="Proteomes" id="UP001362999"/>
    </source>
</evidence>
<dbReference type="Gene3D" id="1.20.1280.50">
    <property type="match status" value="1"/>
</dbReference>
<protein>
    <submittedName>
        <fullName evidence="2">F-box domain-containing protein</fullName>
    </submittedName>
</protein>
<name>A0AAW0BZX0_9AGAR</name>
<reference evidence="2 3" key="1">
    <citation type="journal article" date="2024" name="J Genomics">
        <title>Draft genome sequencing and assembly of Favolaschia claudopus CIRM-BRFM 2984 isolated from oak limbs.</title>
        <authorList>
            <person name="Navarro D."/>
            <person name="Drula E."/>
            <person name="Chaduli D."/>
            <person name="Cazenave R."/>
            <person name="Ahrendt S."/>
            <person name="Wang J."/>
            <person name="Lipzen A."/>
            <person name="Daum C."/>
            <person name="Barry K."/>
            <person name="Grigoriev I.V."/>
            <person name="Favel A."/>
            <person name="Rosso M.N."/>
            <person name="Martin F."/>
        </authorList>
    </citation>
    <scope>NUCLEOTIDE SEQUENCE [LARGE SCALE GENOMIC DNA]</scope>
    <source>
        <strain evidence="2 3">CIRM-BRFM 2984</strain>
    </source>
</reference>
<dbReference type="AlphaFoldDB" id="A0AAW0BZX0"/>
<sequence>MLRQLELDRAFIAEKDTQIFQLEAQISALQRSLSSLQADKRTVQQRLDSYQYPVLTLPNEIVSEIFLRCLPPYPTPPPLVGILSPTFLTQICRQWREVSHATPRLWRAIDLTESDDDDDSLVRDDFQLGDDQRASLATLWMRRAGGCALSIIAFNAEPIISSLIPHRSQWEHIKLYGVRADISPSIFEEATPRLRTLEVYTFGPSSIHAPVQFRVQDAPLLRRVLLPIDGGMYPVLPWTQLTHLDLHKVSGDDCANVLGRVPQLVDCNLTLRRHNPELTSSDDHAPDILLRSLEHLRLDLDIDSVADPKFIHRFVVPSLRSLQIPEVFIQPNPVESLKKFISKSGCKLEDLFIIEPVVAESLYRTEFPSIARIECELDSE</sequence>
<dbReference type="EMBL" id="JAWWNJ010000024">
    <property type="protein sequence ID" value="KAK7031755.1"/>
    <property type="molecule type" value="Genomic_DNA"/>
</dbReference>
<evidence type="ECO:0000256" key="1">
    <source>
        <dbReference type="SAM" id="Coils"/>
    </source>
</evidence>